<organism evidence="2">
    <name type="scientific">Oscillatoriales cyanobacterium SpSt-418</name>
    <dbReference type="NCBI Taxonomy" id="2282169"/>
    <lineage>
        <taxon>Bacteria</taxon>
        <taxon>Bacillati</taxon>
        <taxon>Cyanobacteriota</taxon>
        <taxon>Cyanophyceae</taxon>
        <taxon>Oscillatoriophycideae</taxon>
        <taxon>Oscillatoriales</taxon>
    </lineage>
</organism>
<keyword evidence="1" id="KW-0812">Transmembrane</keyword>
<comment type="caution">
    <text evidence="2">The sequence shown here is derived from an EMBL/GenBank/DDBJ whole genome shotgun (WGS) entry which is preliminary data.</text>
</comment>
<evidence type="ECO:0000256" key="1">
    <source>
        <dbReference type="SAM" id="Phobius"/>
    </source>
</evidence>
<gene>
    <name evidence="2" type="ORF">ENR64_25305</name>
</gene>
<reference evidence="2" key="1">
    <citation type="journal article" date="2020" name="mSystems">
        <title>Genome- and Community-Level Interaction Insights into Carbon Utilization and Element Cycling Functions of Hydrothermarchaeota in Hydrothermal Sediment.</title>
        <authorList>
            <person name="Zhou Z."/>
            <person name="Liu Y."/>
            <person name="Xu W."/>
            <person name="Pan J."/>
            <person name="Luo Z.H."/>
            <person name="Li M."/>
        </authorList>
    </citation>
    <scope>NUCLEOTIDE SEQUENCE [LARGE SCALE GENOMIC DNA]</scope>
    <source>
        <strain evidence="2">SpSt-418</strain>
    </source>
</reference>
<accession>A0A7C3KIT4</accession>
<name>A0A7C3KIT4_9CYAN</name>
<keyword evidence="1" id="KW-1133">Transmembrane helix</keyword>
<evidence type="ECO:0000313" key="2">
    <source>
        <dbReference type="EMBL" id="HFN01012.1"/>
    </source>
</evidence>
<keyword evidence="1" id="KW-0472">Membrane</keyword>
<protein>
    <submittedName>
        <fullName evidence="2">Uncharacterized protein</fullName>
    </submittedName>
</protein>
<proteinExistence type="predicted"/>
<dbReference type="EMBL" id="DSRU01000361">
    <property type="protein sequence ID" value="HFN01012.1"/>
    <property type="molecule type" value="Genomic_DNA"/>
</dbReference>
<sequence>MPDFPSMAVRSLTPAPSVRPLRKNLWLERMMAAIATLNLVLVLFDLTYVPWRDFWLRGKFQIPLTAITVKVPTPPQITRWYDPIKGIEPNRDTQAYLETVNDFKQIVSQSGLRSAEAQRELANLRQLSTEMIDSNPFALADKSGTLEKIKNRMRDRVYPDKPRKASARQAFNLFWSADYLSQNYQREMRWFDQNVGDLIRTNYYRSISESGDFTNNFALIDAPFVALFLLEFLARTFWLSRRYTGVSWLDAMVWRWYDILLFFPFGVLFSGWAWLRVIPTTIRLHQAQIINLKRVRDRSVEGFVGSISNELTEVVLLQTVDQMQAAIRRGDLSRVLAATSSTRIDINNVDEIAELTDLFINLTVQHVLPAIQPQLVALISQSVDTTLSQTPGYRALRGLPGVGQVPTRINDRIAENLLNSMNTALITLLQDDKLRDLVKQLIQTIGMSYQTGLKNHALSKEIQGLLIDLLEEFKLSYVQRPGNIPPENLLEEVRQLRSGESKLR</sequence>
<feature type="transmembrane region" description="Helical" evidence="1">
    <location>
        <begin position="213"/>
        <end position="234"/>
    </location>
</feature>
<feature type="transmembrane region" description="Helical" evidence="1">
    <location>
        <begin position="254"/>
        <end position="275"/>
    </location>
</feature>
<dbReference type="AlphaFoldDB" id="A0A7C3KIT4"/>